<accession>A0ABR6YA71</accession>
<evidence type="ECO:0000313" key="1">
    <source>
        <dbReference type="EMBL" id="MBC3873500.1"/>
    </source>
</evidence>
<name>A0ABR6YA71_9BURK</name>
<dbReference type="Proteomes" id="UP000624279">
    <property type="component" value="Unassembled WGS sequence"/>
</dbReference>
<dbReference type="RefSeq" id="WP_186941534.1">
    <property type="nucleotide sequence ID" value="NZ_JACOGA010000006.1"/>
</dbReference>
<comment type="caution">
    <text evidence="1">The sequence shown here is derived from an EMBL/GenBank/DDBJ whole genome shotgun (WGS) entry which is preliminary data.</text>
</comment>
<keyword evidence="2" id="KW-1185">Reference proteome</keyword>
<protein>
    <submittedName>
        <fullName evidence="1">Uncharacterized protein</fullName>
    </submittedName>
</protein>
<reference evidence="1 2" key="1">
    <citation type="submission" date="2020-08" db="EMBL/GenBank/DDBJ databases">
        <title>Novel species isolated from subtropical streams in China.</title>
        <authorList>
            <person name="Lu H."/>
        </authorList>
    </citation>
    <scope>NUCLEOTIDE SEQUENCE [LARGE SCALE GENOMIC DNA]</scope>
    <source>
        <strain evidence="1 2">LX15W</strain>
    </source>
</reference>
<dbReference type="EMBL" id="JACOGA010000006">
    <property type="protein sequence ID" value="MBC3873500.1"/>
    <property type="molecule type" value="Genomic_DNA"/>
</dbReference>
<organism evidence="1 2">
    <name type="scientific">Undibacterium flavidum</name>
    <dbReference type="NCBI Taxonomy" id="2762297"/>
    <lineage>
        <taxon>Bacteria</taxon>
        <taxon>Pseudomonadati</taxon>
        <taxon>Pseudomonadota</taxon>
        <taxon>Betaproteobacteria</taxon>
        <taxon>Burkholderiales</taxon>
        <taxon>Oxalobacteraceae</taxon>
        <taxon>Undibacterium</taxon>
    </lineage>
</organism>
<proteinExistence type="predicted"/>
<evidence type="ECO:0000313" key="2">
    <source>
        <dbReference type="Proteomes" id="UP000624279"/>
    </source>
</evidence>
<gene>
    <name evidence="1" type="ORF">H8K55_07875</name>
</gene>
<sequence>MYSVKDLKAASNDVKLICLDAVTKFAHQNPNVPAHAVMIGVGELLIQFSVSHTGCEKTIHLLNSLRDAVVHLGSNEESI</sequence>